<evidence type="ECO:0000313" key="3">
    <source>
        <dbReference type="Proteomes" id="UP000646365"/>
    </source>
</evidence>
<evidence type="ECO:0000313" key="2">
    <source>
        <dbReference type="EMBL" id="GGF28273.1"/>
    </source>
</evidence>
<gene>
    <name evidence="2" type="ORF">GCM10011611_37890</name>
</gene>
<dbReference type="AlphaFoldDB" id="A0A8J2YVP4"/>
<comment type="caution">
    <text evidence="2">The sequence shown here is derived from an EMBL/GenBank/DDBJ whole genome shotgun (WGS) entry which is preliminary data.</text>
</comment>
<name>A0A8J2YVP4_9PROT</name>
<feature type="chain" id="PRO_5035178417" evidence="1">
    <location>
        <begin position="20"/>
        <end position="169"/>
    </location>
</feature>
<dbReference type="Proteomes" id="UP000646365">
    <property type="component" value="Unassembled WGS sequence"/>
</dbReference>
<keyword evidence="1" id="KW-0732">Signal</keyword>
<reference evidence="2" key="1">
    <citation type="journal article" date="2014" name="Int. J. Syst. Evol. Microbiol.">
        <title>Complete genome sequence of Corynebacterium casei LMG S-19264T (=DSM 44701T), isolated from a smear-ripened cheese.</title>
        <authorList>
            <consortium name="US DOE Joint Genome Institute (JGI-PGF)"/>
            <person name="Walter F."/>
            <person name="Albersmeier A."/>
            <person name="Kalinowski J."/>
            <person name="Ruckert C."/>
        </authorList>
    </citation>
    <scope>NUCLEOTIDE SEQUENCE</scope>
    <source>
        <strain evidence="2">CGMCC 1.15725</strain>
    </source>
</reference>
<proteinExistence type="predicted"/>
<dbReference type="EMBL" id="BMJQ01000010">
    <property type="protein sequence ID" value="GGF28273.1"/>
    <property type="molecule type" value="Genomic_DNA"/>
</dbReference>
<organism evidence="2 3">
    <name type="scientific">Aliidongia dinghuensis</name>
    <dbReference type="NCBI Taxonomy" id="1867774"/>
    <lineage>
        <taxon>Bacteria</taxon>
        <taxon>Pseudomonadati</taxon>
        <taxon>Pseudomonadota</taxon>
        <taxon>Alphaproteobacteria</taxon>
        <taxon>Rhodospirillales</taxon>
        <taxon>Dongiaceae</taxon>
        <taxon>Aliidongia</taxon>
    </lineage>
</organism>
<dbReference type="RefSeq" id="WP_189048624.1">
    <property type="nucleotide sequence ID" value="NZ_BMJQ01000010.1"/>
</dbReference>
<reference evidence="2" key="2">
    <citation type="submission" date="2020-09" db="EMBL/GenBank/DDBJ databases">
        <authorList>
            <person name="Sun Q."/>
            <person name="Zhou Y."/>
        </authorList>
    </citation>
    <scope>NUCLEOTIDE SEQUENCE</scope>
    <source>
        <strain evidence="2">CGMCC 1.15725</strain>
    </source>
</reference>
<evidence type="ECO:0000256" key="1">
    <source>
        <dbReference type="SAM" id="SignalP"/>
    </source>
</evidence>
<keyword evidence="3" id="KW-1185">Reference proteome</keyword>
<dbReference type="PROSITE" id="PS51257">
    <property type="entry name" value="PROKAR_LIPOPROTEIN"/>
    <property type="match status" value="1"/>
</dbReference>
<feature type="signal peptide" evidence="1">
    <location>
        <begin position="1"/>
        <end position="19"/>
    </location>
</feature>
<accession>A0A8J2YVP4</accession>
<protein>
    <submittedName>
        <fullName evidence="2">Uncharacterized protein</fullName>
    </submittedName>
</protein>
<sequence length="169" mass="18508">MARTFLVWRFAPLAGALLAACHTASPAPNAFYAPPNALSPGDAVSIVGTKNDPSWLNANEYIYLWGVDRKPIAEAQGHWNTPTLLTPSVFHHLDLAYRWGMQFGSVGFDLVGRPGQRLAIECEVLETDKAAQMWLVDAATGEPMTEKYVMQIRPLGGVSAAKPIFAYYN</sequence>